<feature type="domain" description="NADH-Ubiquinone oxidoreductase (complex I) chain 5 N-terminal" evidence="8">
    <location>
        <begin position="68"/>
        <end position="118"/>
    </location>
</feature>
<dbReference type="PANTHER" id="PTHR42829">
    <property type="entry name" value="NADH-UBIQUINONE OXIDOREDUCTASE CHAIN 5"/>
    <property type="match status" value="1"/>
</dbReference>
<feature type="transmembrane region" description="Helical" evidence="6">
    <location>
        <begin position="496"/>
        <end position="519"/>
    </location>
</feature>
<dbReference type="RefSeq" id="WP_121169929.1">
    <property type="nucleotide sequence ID" value="NZ_RBIE01000001.1"/>
</dbReference>
<dbReference type="InterPro" id="IPR001516">
    <property type="entry name" value="Proton_antipo_N"/>
</dbReference>
<feature type="transmembrane region" description="Helical" evidence="6">
    <location>
        <begin position="603"/>
        <end position="620"/>
    </location>
</feature>
<dbReference type="InterPro" id="IPR003945">
    <property type="entry name" value="NU5C-like"/>
</dbReference>
<comment type="subcellular location">
    <subcellularLocation>
        <location evidence="1">Endomembrane system</location>
        <topology evidence="1">Multi-pass membrane protein</topology>
    </subcellularLocation>
    <subcellularLocation>
        <location evidence="5">Membrane</location>
        <topology evidence="5">Multi-pass membrane protein</topology>
    </subcellularLocation>
</comment>
<evidence type="ECO:0000259" key="8">
    <source>
        <dbReference type="Pfam" id="PF00662"/>
    </source>
</evidence>
<name>A0A420W8N6_9BACT</name>
<keyword evidence="3 6" id="KW-1133">Transmembrane helix</keyword>
<dbReference type="GO" id="GO:0008137">
    <property type="term" value="F:NADH dehydrogenase (ubiquinone) activity"/>
    <property type="evidence" value="ECO:0007669"/>
    <property type="project" value="InterPro"/>
</dbReference>
<feature type="transmembrane region" description="Helical" evidence="6">
    <location>
        <begin position="140"/>
        <end position="159"/>
    </location>
</feature>
<keyword evidence="10" id="KW-1185">Reference proteome</keyword>
<dbReference type="OrthoDB" id="9807568at2"/>
<feature type="domain" description="NADH:quinone oxidoreductase/Mrp antiporter transmembrane" evidence="7">
    <location>
        <begin position="134"/>
        <end position="421"/>
    </location>
</feature>
<feature type="transmembrane region" description="Helical" evidence="6">
    <location>
        <begin position="277"/>
        <end position="297"/>
    </location>
</feature>
<reference evidence="9 10" key="1">
    <citation type="submission" date="2018-10" db="EMBL/GenBank/DDBJ databases">
        <title>Genomic Encyclopedia of Type Strains, Phase IV (KMG-IV): sequencing the most valuable type-strain genomes for metagenomic binning, comparative biology and taxonomic classification.</title>
        <authorList>
            <person name="Goeker M."/>
        </authorList>
    </citation>
    <scope>NUCLEOTIDE SEQUENCE [LARGE SCALE GENOMIC DNA]</scope>
    <source>
        <strain evidence="9 10">DSM 15521</strain>
    </source>
</reference>
<evidence type="ECO:0000256" key="4">
    <source>
        <dbReference type="ARBA" id="ARBA00023136"/>
    </source>
</evidence>
<dbReference type="EMBL" id="RBIE01000001">
    <property type="protein sequence ID" value="RKQ63691.1"/>
    <property type="molecule type" value="Genomic_DNA"/>
</dbReference>
<dbReference type="Proteomes" id="UP000280881">
    <property type="component" value="Unassembled WGS sequence"/>
</dbReference>
<feature type="transmembrane region" description="Helical" evidence="6">
    <location>
        <begin position="180"/>
        <end position="196"/>
    </location>
</feature>
<evidence type="ECO:0000313" key="10">
    <source>
        <dbReference type="Proteomes" id="UP000280881"/>
    </source>
</evidence>
<dbReference type="Pfam" id="PF00662">
    <property type="entry name" value="Proton_antipo_N"/>
    <property type="match status" value="1"/>
</dbReference>
<gene>
    <name evidence="9" type="ORF">C7457_0571</name>
</gene>
<dbReference type="GO" id="GO:0012505">
    <property type="term" value="C:endomembrane system"/>
    <property type="evidence" value="ECO:0007669"/>
    <property type="project" value="UniProtKB-SubCell"/>
</dbReference>
<feature type="transmembrane region" description="Helical" evidence="6">
    <location>
        <begin position="304"/>
        <end position="326"/>
    </location>
</feature>
<dbReference type="GO" id="GO:0042773">
    <property type="term" value="P:ATP synthesis coupled electron transport"/>
    <property type="evidence" value="ECO:0007669"/>
    <property type="project" value="InterPro"/>
</dbReference>
<feature type="transmembrane region" description="Helical" evidence="6">
    <location>
        <begin position="247"/>
        <end position="271"/>
    </location>
</feature>
<feature type="transmembrane region" description="Helical" evidence="6">
    <location>
        <begin position="36"/>
        <end position="61"/>
    </location>
</feature>
<evidence type="ECO:0000259" key="7">
    <source>
        <dbReference type="Pfam" id="PF00361"/>
    </source>
</evidence>
<dbReference type="NCBIfam" id="TIGR01974">
    <property type="entry name" value="NDH_I_L"/>
    <property type="match status" value="1"/>
</dbReference>
<keyword evidence="4 6" id="KW-0472">Membrane</keyword>
<dbReference type="Pfam" id="PF00361">
    <property type="entry name" value="Proton_antipo_M"/>
    <property type="match status" value="1"/>
</dbReference>
<dbReference type="PRINTS" id="PR01434">
    <property type="entry name" value="NADHDHGNASE5"/>
</dbReference>
<feature type="transmembrane region" description="Helical" evidence="6">
    <location>
        <begin position="410"/>
        <end position="434"/>
    </location>
</feature>
<accession>A0A420W8N6</accession>
<evidence type="ECO:0000256" key="5">
    <source>
        <dbReference type="RuleBase" id="RU000320"/>
    </source>
</evidence>
<feature type="transmembrane region" description="Helical" evidence="6">
    <location>
        <begin position="117"/>
        <end position="134"/>
    </location>
</feature>
<feature type="transmembrane region" description="Helical" evidence="6">
    <location>
        <begin position="332"/>
        <end position="350"/>
    </location>
</feature>
<feature type="transmembrane region" description="Helical" evidence="6">
    <location>
        <begin position="208"/>
        <end position="226"/>
    </location>
</feature>
<feature type="transmembrane region" description="Helical" evidence="6">
    <location>
        <begin position="455"/>
        <end position="476"/>
    </location>
</feature>
<dbReference type="Gene3D" id="1.20.5.2700">
    <property type="match status" value="1"/>
</dbReference>
<dbReference type="GO" id="GO:0016020">
    <property type="term" value="C:membrane"/>
    <property type="evidence" value="ECO:0007669"/>
    <property type="project" value="UniProtKB-SubCell"/>
</dbReference>
<evidence type="ECO:0000256" key="2">
    <source>
        <dbReference type="ARBA" id="ARBA00022692"/>
    </source>
</evidence>
<keyword evidence="2 5" id="KW-0812">Transmembrane</keyword>
<comment type="caution">
    <text evidence="9">The sequence shown here is derived from an EMBL/GenBank/DDBJ whole genome shotgun (WGS) entry which is preliminary data.</text>
</comment>
<evidence type="ECO:0000313" key="9">
    <source>
        <dbReference type="EMBL" id="RKQ63691.1"/>
    </source>
</evidence>
<evidence type="ECO:0000256" key="6">
    <source>
        <dbReference type="SAM" id="Phobius"/>
    </source>
</evidence>
<sequence>MGITFWIAALPLISFLISGLGVFFKVGSLKRKGHYFGLVTVGISLLLSTYLLFEVMGGRVISENWFTWLVSGGLSASFGGYVDSLTAVMLFVVNFVSFFVHLYSIGYMEEDPGYDRFFAYLGLFTFSMLVLVLSPNFLQLFFGWEAVGLSSYLLIGFWFKRKRAADAAIKAFLMNRVGDFLFILGLVSIFWVFGSLEFDQVFSQVSKVSAGVLSLIALLLLGGAVGKSAQFPLHTWLPDAMEGPTPISALIHAATMVAAGVFMVARCWPIYDGSSVLGVVGIIGVITAFGAATVGLTQFDIKRVLAYSTLSQLGYMFAALGVGAYVFAMFHLFTHAFFKALLFLGSGSVIHAMDGEQDIRKMGGLFKYMKVTGTTFIIGSLALVGIPPFAGFFSKDKIILSTYANGYLLWWLFLTLGALLTALYMGRLIFLVFFGEERFGQRERKHLHESPAVMTVPLIVLSVPSIFAGFLEGWFTEFLGRSVPNHLREVSHSTELSLVFITVSLALLGLIVAALFYYWRKLSPEVITENPLVKPLYTVVYNKYYFDEIYYYLFVRGVGFRVGRISAFVDKYVIDGIVNCVALFSKYFGEVLRLSQTGVVNAYALYFALGLVLVITIIWLV</sequence>
<organism evidence="9 10">
    <name type="scientific">Thermovibrio guaymasensis</name>
    <dbReference type="NCBI Taxonomy" id="240167"/>
    <lineage>
        <taxon>Bacteria</taxon>
        <taxon>Pseudomonadati</taxon>
        <taxon>Aquificota</taxon>
        <taxon>Aquificia</taxon>
        <taxon>Desulfurobacteriales</taxon>
        <taxon>Desulfurobacteriaceae</taxon>
        <taxon>Thermovibrio</taxon>
    </lineage>
</organism>
<dbReference type="GO" id="GO:0015990">
    <property type="term" value="P:electron transport coupled proton transport"/>
    <property type="evidence" value="ECO:0007669"/>
    <property type="project" value="TreeGrafter"/>
</dbReference>
<dbReference type="InterPro" id="IPR018393">
    <property type="entry name" value="NADHpl_OxRdtase_5_subgr"/>
</dbReference>
<evidence type="ECO:0000256" key="3">
    <source>
        <dbReference type="ARBA" id="ARBA00022989"/>
    </source>
</evidence>
<protein>
    <submittedName>
        <fullName evidence="9">Proton-translocating NADH-quinone oxidoreductase chain L</fullName>
    </submittedName>
</protein>
<dbReference type="NCBIfam" id="NF005141">
    <property type="entry name" value="PRK06590.1"/>
    <property type="match status" value="1"/>
</dbReference>
<feature type="transmembrane region" description="Helical" evidence="6">
    <location>
        <begin position="81"/>
        <end position="105"/>
    </location>
</feature>
<dbReference type="PRINTS" id="PR01435">
    <property type="entry name" value="NPOXDRDTASE5"/>
</dbReference>
<dbReference type="InterPro" id="IPR001750">
    <property type="entry name" value="ND/Mrp_TM"/>
</dbReference>
<dbReference type="AlphaFoldDB" id="A0A420W8N6"/>
<dbReference type="PANTHER" id="PTHR42829:SF2">
    <property type="entry name" value="NADH-UBIQUINONE OXIDOREDUCTASE CHAIN 5"/>
    <property type="match status" value="1"/>
</dbReference>
<feature type="transmembrane region" description="Helical" evidence="6">
    <location>
        <begin position="6"/>
        <end position="24"/>
    </location>
</feature>
<proteinExistence type="predicted"/>
<dbReference type="GO" id="GO:0003954">
    <property type="term" value="F:NADH dehydrogenase activity"/>
    <property type="evidence" value="ECO:0007669"/>
    <property type="project" value="TreeGrafter"/>
</dbReference>
<feature type="transmembrane region" description="Helical" evidence="6">
    <location>
        <begin position="371"/>
        <end position="390"/>
    </location>
</feature>
<evidence type="ECO:0000256" key="1">
    <source>
        <dbReference type="ARBA" id="ARBA00004127"/>
    </source>
</evidence>